<organism evidence="1 2">
    <name type="scientific">Dreissena polymorpha</name>
    <name type="common">Zebra mussel</name>
    <name type="synonym">Mytilus polymorpha</name>
    <dbReference type="NCBI Taxonomy" id="45954"/>
    <lineage>
        <taxon>Eukaryota</taxon>
        <taxon>Metazoa</taxon>
        <taxon>Spiralia</taxon>
        <taxon>Lophotrochozoa</taxon>
        <taxon>Mollusca</taxon>
        <taxon>Bivalvia</taxon>
        <taxon>Autobranchia</taxon>
        <taxon>Heteroconchia</taxon>
        <taxon>Euheterodonta</taxon>
        <taxon>Imparidentia</taxon>
        <taxon>Neoheterodontei</taxon>
        <taxon>Myida</taxon>
        <taxon>Dreissenoidea</taxon>
        <taxon>Dreissenidae</taxon>
        <taxon>Dreissena</taxon>
    </lineage>
</organism>
<dbReference type="EMBL" id="JAIWYP010000008">
    <property type="protein sequence ID" value="KAH3789134.1"/>
    <property type="molecule type" value="Genomic_DNA"/>
</dbReference>
<comment type="caution">
    <text evidence="1">The sequence shown here is derived from an EMBL/GenBank/DDBJ whole genome shotgun (WGS) entry which is preliminary data.</text>
</comment>
<gene>
    <name evidence="1" type="ORF">DPMN_167305</name>
</gene>
<evidence type="ECO:0000313" key="1">
    <source>
        <dbReference type="EMBL" id="KAH3789134.1"/>
    </source>
</evidence>
<protein>
    <submittedName>
        <fullName evidence="1">Uncharacterized protein</fullName>
    </submittedName>
</protein>
<reference evidence="1" key="2">
    <citation type="submission" date="2020-11" db="EMBL/GenBank/DDBJ databases">
        <authorList>
            <person name="McCartney M.A."/>
            <person name="Auch B."/>
            <person name="Kono T."/>
            <person name="Mallez S."/>
            <person name="Becker A."/>
            <person name="Gohl D.M."/>
            <person name="Silverstein K.A.T."/>
            <person name="Koren S."/>
            <person name="Bechman K.B."/>
            <person name="Herman A."/>
            <person name="Abrahante J.E."/>
            <person name="Garbe J."/>
        </authorList>
    </citation>
    <scope>NUCLEOTIDE SEQUENCE</scope>
    <source>
        <strain evidence="1">Duluth1</strain>
        <tissue evidence="1">Whole animal</tissue>
    </source>
</reference>
<evidence type="ECO:0000313" key="2">
    <source>
        <dbReference type="Proteomes" id="UP000828390"/>
    </source>
</evidence>
<sequence>MAGMEVQNVFYTLPEEEGANVYARAVDALGKHFAPQANYERHMFRKLDQSPTESVDQYITVATEIRDV</sequence>
<name>A0A9D4F0L9_DREPO</name>
<keyword evidence="2" id="KW-1185">Reference proteome</keyword>
<proteinExistence type="predicted"/>
<reference evidence="1" key="1">
    <citation type="journal article" date="2019" name="bioRxiv">
        <title>The Genome of the Zebra Mussel, Dreissena polymorpha: A Resource for Invasive Species Research.</title>
        <authorList>
            <person name="McCartney M.A."/>
            <person name="Auch B."/>
            <person name="Kono T."/>
            <person name="Mallez S."/>
            <person name="Zhang Y."/>
            <person name="Obille A."/>
            <person name="Becker A."/>
            <person name="Abrahante J.E."/>
            <person name="Garbe J."/>
            <person name="Badalamenti J.P."/>
            <person name="Herman A."/>
            <person name="Mangelson H."/>
            <person name="Liachko I."/>
            <person name="Sullivan S."/>
            <person name="Sone E.D."/>
            <person name="Koren S."/>
            <person name="Silverstein K.A.T."/>
            <person name="Beckman K.B."/>
            <person name="Gohl D.M."/>
        </authorList>
    </citation>
    <scope>NUCLEOTIDE SEQUENCE</scope>
    <source>
        <strain evidence="1">Duluth1</strain>
        <tissue evidence="1">Whole animal</tissue>
    </source>
</reference>
<accession>A0A9D4F0L9</accession>
<dbReference type="Proteomes" id="UP000828390">
    <property type="component" value="Unassembled WGS sequence"/>
</dbReference>
<dbReference type="AlphaFoldDB" id="A0A9D4F0L9"/>